<evidence type="ECO:0000313" key="2">
    <source>
        <dbReference type="EMBL" id="TCE88095.1"/>
    </source>
</evidence>
<gene>
    <name evidence="1" type="ORF">MCC10043_0376</name>
    <name evidence="2" type="ORF">MCC10070_0374</name>
    <name evidence="3" type="ORF">MCC10096_0401</name>
</gene>
<evidence type="ECO:0000313" key="6">
    <source>
        <dbReference type="Proteomes" id="UP000292932"/>
    </source>
</evidence>
<evidence type="ECO:0000313" key="4">
    <source>
        <dbReference type="Proteomes" id="UP000291814"/>
    </source>
</evidence>
<protein>
    <submittedName>
        <fullName evidence="2">Uncharacterized protein</fullName>
    </submittedName>
</protein>
<accession>A0A4R0VDL9</accession>
<proteinExistence type="predicted"/>
<evidence type="ECO:0000313" key="3">
    <source>
        <dbReference type="EMBL" id="TCF33388.1"/>
    </source>
</evidence>
<name>A0A4R0VDL9_BIFLL</name>
<dbReference type="Proteomes" id="UP000292260">
    <property type="component" value="Unassembled WGS sequence"/>
</dbReference>
<dbReference type="Proteomes" id="UP000291814">
    <property type="component" value="Unassembled WGS sequence"/>
</dbReference>
<dbReference type="EMBL" id="SHQU01000009">
    <property type="protein sequence ID" value="TCE42159.1"/>
    <property type="molecule type" value="Genomic_DNA"/>
</dbReference>
<reference evidence="4 5" key="1">
    <citation type="journal article" date="2018" name="Sci. Rep.">
        <title>Genomic diversity and distribution of Bifidobacterium longum subsp. longum across the human lifespan.</title>
        <authorList>
            <person name="Odamaki T."/>
            <person name="Bottacini F."/>
            <person name="Kato K."/>
            <person name="Mitsuyama E."/>
            <person name="Yoshida K."/>
            <person name="Horigome A."/>
            <person name="Xiao J.Z."/>
            <person name="van Sinderen D."/>
        </authorList>
    </citation>
    <scope>NUCLEOTIDE SEQUENCE [LARGE SCALE GENOMIC DNA]</scope>
    <source>
        <strain evidence="1 5">MCC10043</strain>
        <strain evidence="2 4">MCC10070</strain>
        <strain evidence="3 6">MCC10096</strain>
    </source>
</reference>
<sequence length="84" mass="9566">MIEEHLTYVFRSPNSTDLTNTKKRGKQEPAISAVLNIEICNFNIAITDGLFCWLYSPILHSGHSTEHNIDAVLDFRIHAFKHLA</sequence>
<reference evidence="2" key="2">
    <citation type="submission" date="2019-02" db="EMBL/GenBank/DDBJ databases">
        <authorList>
            <person name="Odamaki T."/>
        </authorList>
    </citation>
    <scope>NUCLEOTIDE SEQUENCE</scope>
    <source>
        <strain evidence="1">MCC10043</strain>
        <strain evidence="2">MCC10070</strain>
        <strain evidence="3">MCC10096</strain>
    </source>
</reference>
<dbReference type="EMBL" id="SHRR01000004">
    <property type="protein sequence ID" value="TCE88095.1"/>
    <property type="molecule type" value="Genomic_DNA"/>
</dbReference>
<evidence type="ECO:0000313" key="1">
    <source>
        <dbReference type="EMBL" id="TCE42159.1"/>
    </source>
</evidence>
<dbReference type="AlphaFoldDB" id="A0A4R0VDL9"/>
<comment type="caution">
    <text evidence="2">The sequence shown here is derived from an EMBL/GenBank/DDBJ whole genome shotgun (WGS) entry which is preliminary data.</text>
</comment>
<organism evidence="2 4">
    <name type="scientific">Bifidobacterium longum subsp. longum</name>
    <dbReference type="NCBI Taxonomy" id="1679"/>
    <lineage>
        <taxon>Bacteria</taxon>
        <taxon>Bacillati</taxon>
        <taxon>Actinomycetota</taxon>
        <taxon>Actinomycetes</taxon>
        <taxon>Bifidobacteriales</taxon>
        <taxon>Bifidobacteriaceae</taxon>
        <taxon>Bifidobacterium</taxon>
    </lineage>
</organism>
<dbReference type="EMBL" id="SHSP01000005">
    <property type="protein sequence ID" value="TCF33388.1"/>
    <property type="molecule type" value="Genomic_DNA"/>
</dbReference>
<dbReference type="Proteomes" id="UP000292932">
    <property type="component" value="Unassembled WGS sequence"/>
</dbReference>
<evidence type="ECO:0000313" key="5">
    <source>
        <dbReference type="Proteomes" id="UP000292260"/>
    </source>
</evidence>